<gene>
    <name evidence="8" type="ORF">BIV57_00750</name>
</gene>
<protein>
    <recommendedName>
        <fullName evidence="7">Chitin-binding type-2 domain-containing protein</fullName>
    </recommendedName>
</protein>
<dbReference type="RefSeq" id="WP_071654605.1">
    <property type="nucleotide sequence ID" value="NZ_MLCF01000002.1"/>
</dbReference>
<evidence type="ECO:0000256" key="4">
    <source>
        <dbReference type="ARBA" id="ARBA00023157"/>
    </source>
</evidence>
<keyword evidence="5" id="KW-0325">Glycoprotein</keyword>
<dbReference type="Proteomes" id="UP000243342">
    <property type="component" value="Unassembled WGS sequence"/>
</dbReference>
<dbReference type="Gene3D" id="3.20.20.80">
    <property type="entry name" value="Glycosidases"/>
    <property type="match status" value="1"/>
</dbReference>
<comment type="caution">
    <text evidence="8">The sequence shown here is derived from an EMBL/GenBank/DDBJ whole genome shotgun (WGS) entry which is preliminary data.</text>
</comment>
<dbReference type="AlphaFoldDB" id="A0A1J7BL21"/>
<dbReference type="PANTHER" id="PTHR23301:SF0">
    <property type="entry name" value="CHITIN-BINDING TYPE-2 DOMAIN-CONTAINING PROTEIN-RELATED"/>
    <property type="match status" value="1"/>
</dbReference>
<evidence type="ECO:0000313" key="9">
    <source>
        <dbReference type="Proteomes" id="UP000243342"/>
    </source>
</evidence>
<reference evidence="8 9" key="1">
    <citation type="submission" date="2016-10" db="EMBL/GenBank/DDBJ databases">
        <title>Genome sequence of Streptomyces gilvigriseus MUSC 26.</title>
        <authorList>
            <person name="Lee L.-H."/>
            <person name="Ser H.-L."/>
        </authorList>
    </citation>
    <scope>NUCLEOTIDE SEQUENCE [LARGE SCALE GENOMIC DNA]</scope>
    <source>
        <strain evidence="8 9">MUSC 26</strain>
    </source>
</reference>
<evidence type="ECO:0000256" key="1">
    <source>
        <dbReference type="ARBA" id="ARBA00022669"/>
    </source>
</evidence>
<evidence type="ECO:0000256" key="3">
    <source>
        <dbReference type="ARBA" id="ARBA00022737"/>
    </source>
</evidence>
<dbReference type="InterPro" id="IPR036508">
    <property type="entry name" value="Chitin-bd_dom_sf"/>
</dbReference>
<feature type="chain" id="PRO_5009643341" description="Chitin-binding type-2 domain-containing protein" evidence="6">
    <location>
        <begin position="25"/>
        <end position="95"/>
    </location>
</feature>
<dbReference type="OrthoDB" id="3966221at2"/>
<organism evidence="8 9">
    <name type="scientific">Mangrovactinospora gilvigrisea</name>
    <dbReference type="NCBI Taxonomy" id="1428644"/>
    <lineage>
        <taxon>Bacteria</taxon>
        <taxon>Bacillati</taxon>
        <taxon>Actinomycetota</taxon>
        <taxon>Actinomycetes</taxon>
        <taxon>Kitasatosporales</taxon>
        <taxon>Streptomycetaceae</taxon>
        <taxon>Mangrovactinospora</taxon>
    </lineage>
</organism>
<keyword evidence="4" id="KW-1015">Disulfide bond</keyword>
<evidence type="ECO:0000259" key="7">
    <source>
        <dbReference type="PROSITE" id="PS50940"/>
    </source>
</evidence>
<keyword evidence="1" id="KW-0147">Chitin-binding</keyword>
<evidence type="ECO:0000256" key="6">
    <source>
        <dbReference type="SAM" id="SignalP"/>
    </source>
</evidence>
<name>A0A1J7BL21_9ACTN</name>
<keyword evidence="3" id="KW-0677">Repeat</keyword>
<dbReference type="SMART" id="SM00494">
    <property type="entry name" value="ChtBD2"/>
    <property type="match status" value="1"/>
</dbReference>
<feature type="signal peptide" evidence="6">
    <location>
        <begin position="1"/>
        <end position="24"/>
    </location>
</feature>
<dbReference type="SUPFAM" id="SSF57625">
    <property type="entry name" value="Invertebrate chitin-binding proteins"/>
    <property type="match status" value="1"/>
</dbReference>
<dbReference type="GO" id="GO:0005576">
    <property type="term" value="C:extracellular region"/>
    <property type="evidence" value="ECO:0007669"/>
    <property type="project" value="InterPro"/>
</dbReference>
<sequence>MIIKRVRATAALLSLLMAPATAHAAVPAAPPSAAPAFACPAPDGMFTDPQDPSGFYQCSNNIAYRKQCPANLEWSQAEQRCEWPIIANADSALQG</sequence>
<keyword evidence="9" id="KW-1185">Reference proteome</keyword>
<dbReference type="PROSITE" id="PS50940">
    <property type="entry name" value="CHIT_BIND_II"/>
    <property type="match status" value="1"/>
</dbReference>
<evidence type="ECO:0000256" key="2">
    <source>
        <dbReference type="ARBA" id="ARBA00022729"/>
    </source>
</evidence>
<accession>A0A1J7BL21</accession>
<dbReference type="InterPro" id="IPR051940">
    <property type="entry name" value="Chitin_bind-dev_reg"/>
</dbReference>
<keyword evidence="2 6" id="KW-0732">Signal</keyword>
<dbReference type="EMBL" id="MLCF01000002">
    <property type="protein sequence ID" value="OIV39403.1"/>
    <property type="molecule type" value="Genomic_DNA"/>
</dbReference>
<dbReference type="PANTHER" id="PTHR23301">
    <property type="entry name" value="CHITIN BINDING PERITROPHIN-A"/>
    <property type="match status" value="1"/>
</dbReference>
<dbReference type="InterPro" id="IPR002557">
    <property type="entry name" value="Chitin-bd_dom"/>
</dbReference>
<proteinExistence type="predicted"/>
<evidence type="ECO:0000313" key="8">
    <source>
        <dbReference type="EMBL" id="OIV39403.1"/>
    </source>
</evidence>
<dbReference type="GO" id="GO:0008061">
    <property type="term" value="F:chitin binding"/>
    <property type="evidence" value="ECO:0007669"/>
    <property type="project" value="UniProtKB-KW"/>
</dbReference>
<evidence type="ECO:0000256" key="5">
    <source>
        <dbReference type="ARBA" id="ARBA00023180"/>
    </source>
</evidence>
<feature type="domain" description="Chitin-binding type-2" evidence="7">
    <location>
        <begin position="36"/>
        <end position="91"/>
    </location>
</feature>
<dbReference type="STRING" id="1428644.BIV57_00750"/>
<dbReference type="Pfam" id="PF01607">
    <property type="entry name" value="CBM_14"/>
    <property type="match status" value="1"/>
</dbReference>